<reference evidence="12" key="2">
    <citation type="submission" date="2014-06" db="EMBL/GenBank/DDBJ databases">
        <title>The complete genome of Blastobotrys (Arxula) adeninivorans LS3 - a yeast of biotechnological interest.</title>
        <authorList>
            <person name="Kunze G."/>
            <person name="Gaillardin C."/>
            <person name="Czernicka M."/>
            <person name="Durrens P."/>
            <person name="Martin T."/>
            <person name="Boer E."/>
            <person name="Gabaldon T."/>
            <person name="Cruz J."/>
            <person name="Talla E."/>
            <person name="Marck C."/>
            <person name="Goffeau A."/>
            <person name="Barbe V."/>
            <person name="Baret P."/>
            <person name="Baronian K."/>
            <person name="Beier S."/>
            <person name="Bleykasten C."/>
            <person name="Bode R."/>
            <person name="Casaregola S."/>
            <person name="Despons L."/>
            <person name="Fairhead C."/>
            <person name="Giersberg M."/>
            <person name="Gierski P."/>
            <person name="Hahnel U."/>
            <person name="Hartmann A."/>
            <person name="Jankowska D."/>
            <person name="Jubin C."/>
            <person name="Jung P."/>
            <person name="Lafontaine I."/>
            <person name="Leh-Louis V."/>
            <person name="Lemaire M."/>
            <person name="Marcet-Houben M."/>
            <person name="Mascher M."/>
            <person name="Morel G."/>
            <person name="Richard G.-F."/>
            <person name="Riechen J."/>
            <person name="Sacerdot C."/>
            <person name="Sarkar A."/>
            <person name="Savel G."/>
            <person name="Schacherer J."/>
            <person name="Sherman D."/>
            <person name="Straub M.-L."/>
            <person name="Stein N."/>
            <person name="Thierry A."/>
            <person name="Trautwein-Schult A."/>
            <person name="Westhof E."/>
            <person name="Worch S."/>
            <person name="Dujon B."/>
            <person name="Souciet J.-L."/>
            <person name="Wincker P."/>
            <person name="Scholz U."/>
            <person name="Neuveglise N."/>
        </authorList>
    </citation>
    <scope>NUCLEOTIDE SEQUENCE</scope>
    <source>
        <strain evidence="12">LS3</strain>
    </source>
</reference>
<dbReference type="PANTHER" id="PTHR13302">
    <property type="entry name" value="CONSERVED OLIGOMERIC GOLGI COMPLEX COMPONENT 3"/>
    <property type="match status" value="1"/>
</dbReference>
<dbReference type="EMBL" id="HG937694">
    <property type="protein sequence ID" value="CDP38925.1"/>
    <property type="molecule type" value="Genomic_DNA"/>
</dbReference>
<evidence type="ECO:0000256" key="8">
    <source>
        <dbReference type="ARBA" id="ARBA00031339"/>
    </source>
</evidence>
<evidence type="ECO:0000256" key="5">
    <source>
        <dbReference type="ARBA" id="ARBA00022927"/>
    </source>
</evidence>
<evidence type="ECO:0000256" key="1">
    <source>
        <dbReference type="ARBA" id="ARBA00004395"/>
    </source>
</evidence>
<dbReference type="InterPro" id="IPR048685">
    <property type="entry name" value="COG3_C"/>
</dbReference>
<accession>A0A060TCU1</accession>
<feature type="domain" description="Conserved oligomeric Golgi complex subunit 3 N-terminal" evidence="10">
    <location>
        <begin position="156"/>
        <end position="293"/>
    </location>
</feature>
<name>A0A060TCU1_BLAAD</name>
<evidence type="ECO:0000256" key="4">
    <source>
        <dbReference type="ARBA" id="ARBA00022448"/>
    </source>
</evidence>
<dbReference type="GO" id="GO:0000139">
    <property type="term" value="C:Golgi membrane"/>
    <property type="evidence" value="ECO:0007669"/>
    <property type="project" value="UniProtKB-SubCell"/>
</dbReference>
<comment type="similarity">
    <text evidence="2">Belongs to the COG3 family.</text>
</comment>
<dbReference type="GO" id="GO:0005801">
    <property type="term" value="C:cis-Golgi network"/>
    <property type="evidence" value="ECO:0007669"/>
    <property type="project" value="InterPro"/>
</dbReference>
<keyword evidence="7" id="KW-0472">Membrane</keyword>
<sequence length="806" mass="92247">MFDEYSYAHVDTFAPRDGPGRGQKSQPSNSTDSKPASSPRRPRGRSILQMVATDVVVSQESSDWSTIKVPPRRAKSLDRREKEAEEFKAAYETLAGRRELCVRTPSLLTPITDREARKVNDDNWHSLEQLEFEDDNEELMDANNFGYIWSRDCADVYARACEKLMSESDTITELLDKLSFGFSQVKEETAEFENTCNTLVQEHNRLSKLNRDVDHNLDVFNRLERATRALNAPGSNLVTKDSFTELLQDLDAGLKYVEQHPSFKDIDLYKMRYSQCMTRALTLAQSYFSTQIHELDAKAQRHNASMSKSSSATQTALLYASFENEAPKLKKVAQQIAERAADNSQYQGLFSECLHTYFNVRQKLLNPIISKKFEELERDSRNIVQMARSCLSFYKQLCDDERNMFQAYFNTGTDSFMQWLGDLCDPLYDVIRQRVIRESSIDNLCELTSMLLSYIGKEEETEEVSGANDETDLDYSILFEPILHDVQARLVFRVRAVIKNDVEAYEPMPEDLGELGQQHSRRAKGEESKKNEEDKDTKDGFNTESFFVGWYPPMRKAVTILSQIYQLVQSSVFDDLAHRIVHECVESLQKAQNLAVARLGPMEGQLFLIKHLLILTYQIGEFDIENAPAETYIDFSGIQELFKRVRQEGVAFSVAGLLSLARESVPKVINNMMDAKEELYAKLKNAINGFTEEAVKRIASAITGEEGPQNADQVKEWTRNLRDNAATELPRIREVIQIYVEDERTIDILIDSIQDLVIQTYQQFLTSKLDKVEFTAEDRESLMDADSLQAWLGEVVSRFHSNPSHD</sequence>
<keyword evidence="6" id="KW-0333">Golgi apparatus</keyword>
<feature type="compositionally biased region" description="Basic and acidic residues" evidence="9">
    <location>
        <begin position="523"/>
        <end position="538"/>
    </location>
</feature>
<dbReference type="GO" id="GO:0006914">
    <property type="term" value="P:autophagy"/>
    <property type="evidence" value="ECO:0007669"/>
    <property type="project" value="TreeGrafter"/>
</dbReference>
<evidence type="ECO:0000313" key="12">
    <source>
        <dbReference type="EMBL" id="CDP38925.1"/>
    </source>
</evidence>
<evidence type="ECO:0000256" key="7">
    <source>
        <dbReference type="ARBA" id="ARBA00023136"/>
    </source>
</evidence>
<reference evidence="12" key="1">
    <citation type="submission" date="2014-02" db="EMBL/GenBank/DDBJ databases">
        <authorList>
            <person name="Genoscope - CEA"/>
        </authorList>
    </citation>
    <scope>NUCLEOTIDE SEQUENCE</scope>
    <source>
        <strain evidence="12">LS3</strain>
    </source>
</reference>
<dbReference type="PhylomeDB" id="A0A060TCU1"/>
<feature type="region of interest" description="Disordered" evidence="9">
    <location>
        <begin position="1"/>
        <end position="47"/>
    </location>
</feature>
<keyword evidence="5" id="KW-0653">Protein transport</keyword>
<keyword evidence="4" id="KW-0813">Transport</keyword>
<feature type="compositionally biased region" description="Polar residues" evidence="9">
    <location>
        <begin position="23"/>
        <end position="32"/>
    </location>
</feature>
<dbReference type="InterPro" id="IPR007265">
    <property type="entry name" value="COG_su3"/>
</dbReference>
<dbReference type="GO" id="GO:0017119">
    <property type="term" value="C:Golgi transport complex"/>
    <property type="evidence" value="ECO:0007669"/>
    <property type="project" value="TreeGrafter"/>
</dbReference>
<evidence type="ECO:0000256" key="9">
    <source>
        <dbReference type="SAM" id="MobiDB-lite"/>
    </source>
</evidence>
<proteinExistence type="inferred from homology"/>
<dbReference type="GO" id="GO:0032258">
    <property type="term" value="P:cytoplasm to vacuole targeting by the Cvt pathway"/>
    <property type="evidence" value="ECO:0007669"/>
    <property type="project" value="TreeGrafter"/>
</dbReference>
<organism evidence="12">
    <name type="scientific">Blastobotrys adeninivorans</name>
    <name type="common">Yeast</name>
    <name type="synonym">Arxula adeninivorans</name>
    <dbReference type="NCBI Taxonomy" id="409370"/>
    <lineage>
        <taxon>Eukaryota</taxon>
        <taxon>Fungi</taxon>
        <taxon>Dikarya</taxon>
        <taxon>Ascomycota</taxon>
        <taxon>Saccharomycotina</taxon>
        <taxon>Dipodascomycetes</taxon>
        <taxon>Dipodascales</taxon>
        <taxon>Trichomonascaceae</taxon>
        <taxon>Blastobotrys</taxon>
    </lineage>
</organism>
<dbReference type="InterPro" id="IPR048320">
    <property type="entry name" value="COG3_N"/>
</dbReference>
<evidence type="ECO:0000259" key="11">
    <source>
        <dbReference type="Pfam" id="PF20671"/>
    </source>
</evidence>
<dbReference type="GO" id="GO:0006891">
    <property type="term" value="P:intra-Golgi vesicle-mediated transport"/>
    <property type="evidence" value="ECO:0007669"/>
    <property type="project" value="TreeGrafter"/>
</dbReference>
<protein>
    <recommendedName>
        <fullName evidence="3">Conserved oligomeric Golgi complex subunit 3</fullName>
    </recommendedName>
    <alternativeName>
        <fullName evidence="8">Component of oligomeric Golgi complex 3</fullName>
    </alternativeName>
</protein>
<dbReference type="Pfam" id="PF04136">
    <property type="entry name" value="COG3_N"/>
    <property type="match status" value="1"/>
</dbReference>
<evidence type="ECO:0000259" key="10">
    <source>
        <dbReference type="Pfam" id="PF04136"/>
    </source>
</evidence>
<feature type="region of interest" description="Disordered" evidence="9">
    <location>
        <begin position="509"/>
        <end position="538"/>
    </location>
</feature>
<evidence type="ECO:0000256" key="6">
    <source>
        <dbReference type="ARBA" id="ARBA00023034"/>
    </source>
</evidence>
<evidence type="ECO:0000256" key="2">
    <source>
        <dbReference type="ARBA" id="ARBA00009936"/>
    </source>
</evidence>
<dbReference type="AlphaFoldDB" id="A0A060TCU1"/>
<dbReference type="PANTHER" id="PTHR13302:SF8">
    <property type="entry name" value="CONSERVED OLIGOMERIC GOLGI COMPLEX SUBUNIT 3"/>
    <property type="match status" value="1"/>
</dbReference>
<dbReference type="GO" id="GO:0007030">
    <property type="term" value="P:Golgi organization"/>
    <property type="evidence" value="ECO:0007669"/>
    <property type="project" value="TreeGrafter"/>
</dbReference>
<gene>
    <name evidence="12" type="ORF">GNLVRS02_ARAD1D45760g</name>
</gene>
<dbReference type="Pfam" id="PF20671">
    <property type="entry name" value="COG3_C"/>
    <property type="match status" value="1"/>
</dbReference>
<comment type="subcellular location">
    <subcellularLocation>
        <location evidence="1">Golgi apparatus membrane</location>
        <topology evidence="1">Peripheral membrane protein</topology>
    </subcellularLocation>
</comment>
<evidence type="ECO:0000256" key="3">
    <source>
        <dbReference type="ARBA" id="ARBA00020976"/>
    </source>
</evidence>
<feature type="domain" description="Conserved oligomeric Golgi complex subunit 3 C-terminal" evidence="11">
    <location>
        <begin position="316"/>
        <end position="638"/>
    </location>
</feature>